<feature type="non-terminal residue" evidence="1">
    <location>
        <position position="65"/>
    </location>
</feature>
<dbReference type="EMBL" id="LXQA010550237">
    <property type="protein sequence ID" value="MCI58689.1"/>
    <property type="molecule type" value="Genomic_DNA"/>
</dbReference>
<sequence>TDLNLIAECFPLLEELDLSNNCWLKAEALSTALIKLRKVNLTSNAYLNDQLLFQLFKNCKHLEEA</sequence>
<reference evidence="1 2" key="1">
    <citation type="journal article" date="2018" name="Front. Plant Sci.">
        <title>Red Clover (Trifolium pratense) and Zigzag Clover (T. medium) - A Picture of Genomic Similarities and Differences.</title>
        <authorList>
            <person name="Dluhosova J."/>
            <person name="Istvanek J."/>
            <person name="Nedelnik J."/>
            <person name="Repkova J."/>
        </authorList>
    </citation>
    <scope>NUCLEOTIDE SEQUENCE [LARGE SCALE GENOMIC DNA]</scope>
    <source>
        <strain evidence="2">cv. 10/8</strain>
        <tissue evidence="1">Leaf</tissue>
    </source>
</reference>
<proteinExistence type="predicted"/>
<evidence type="ECO:0000313" key="2">
    <source>
        <dbReference type="Proteomes" id="UP000265520"/>
    </source>
</evidence>
<name>A0A392TC53_9FABA</name>
<organism evidence="1 2">
    <name type="scientific">Trifolium medium</name>
    <dbReference type="NCBI Taxonomy" id="97028"/>
    <lineage>
        <taxon>Eukaryota</taxon>
        <taxon>Viridiplantae</taxon>
        <taxon>Streptophyta</taxon>
        <taxon>Embryophyta</taxon>
        <taxon>Tracheophyta</taxon>
        <taxon>Spermatophyta</taxon>
        <taxon>Magnoliopsida</taxon>
        <taxon>eudicotyledons</taxon>
        <taxon>Gunneridae</taxon>
        <taxon>Pentapetalae</taxon>
        <taxon>rosids</taxon>
        <taxon>fabids</taxon>
        <taxon>Fabales</taxon>
        <taxon>Fabaceae</taxon>
        <taxon>Papilionoideae</taxon>
        <taxon>50 kb inversion clade</taxon>
        <taxon>NPAAA clade</taxon>
        <taxon>Hologalegina</taxon>
        <taxon>IRL clade</taxon>
        <taxon>Trifolieae</taxon>
        <taxon>Trifolium</taxon>
    </lineage>
</organism>
<dbReference type="InterPro" id="IPR032675">
    <property type="entry name" value="LRR_dom_sf"/>
</dbReference>
<dbReference type="AlphaFoldDB" id="A0A392TC53"/>
<dbReference type="Proteomes" id="UP000265520">
    <property type="component" value="Unassembled WGS sequence"/>
</dbReference>
<comment type="caution">
    <text evidence="1">The sequence shown here is derived from an EMBL/GenBank/DDBJ whole genome shotgun (WGS) entry which is preliminary data.</text>
</comment>
<accession>A0A392TC53</accession>
<keyword evidence="2" id="KW-1185">Reference proteome</keyword>
<evidence type="ECO:0000313" key="1">
    <source>
        <dbReference type="EMBL" id="MCI58689.1"/>
    </source>
</evidence>
<dbReference type="SUPFAM" id="SSF52047">
    <property type="entry name" value="RNI-like"/>
    <property type="match status" value="1"/>
</dbReference>
<feature type="non-terminal residue" evidence="1">
    <location>
        <position position="1"/>
    </location>
</feature>
<protein>
    <submittedName>
        <fullName evidence="1">F-box/LRR-repeat protein</fullName>
    </submittedName>
</protein>
<dbReference type="Gene3D" id="3.80.10.10">
    <property type="entry name" value="Ribonuclease Inhibitor"/>
    <property type="match status" value="1"/>
</dbReference>